<evidence type="ECO:0000256" key="4">
    <source>
        <dbReference type="ARBA" id="ARBA00022679"/>
    </source>
</evidence>
<feature type="active site" evidence="9">
    <location>
        <position position="8"/>
    </location>
</feature>
<dbReference type="InterPro" id="IPR006204">
    <property type="entry name" value="GHMP_kinase_N_dom"/>
</dbReference>
<gene>
    <name evidence="9" type="primary">ispE</name>
    <name evidence="12" type="ORF">ACFOUW_09830</name>
</gene>
<dbReference type="SUPFAM" id="SSF54211">
    <property type="entry name" value="Ribosomal protein S5 domain 2-like"/>
    <property type="match status" value="1"/>
</dbReference>
<dbReference type="HAMAP" id="MF_00061">
    <property type="entry name" value="IspE"/>
    <property type="match status" value="1"/>
</dbReference>
<dbReference type="Pfam" id="PF08544">
    <property type="entry name" value="GHMP_kinases_C"/>
    <property type="match status" value="1"/>
</dbReference>
<proteinExistence type="inferred from homology"/>
<keyword evidence="13" id="KW-1185">Reference proteome</keyword>
<evidence type="ECO:0000256" key="7">
    <source>
        <dbReference type="ARBA" id="ARBA00022840"/>
    </source>
</evidence>
<dbReference type="PANTHER" id="PTHR43527">
    <property type="entry name" value="4-DIPHOSPHOCYTIDYL-2-C-METHYL-D-ERYTHRITOL KINASE, CHLOROPLASTIC"/>
    <property type="match status" value="1"/>
</dbReference>
<dbReference type="EC" id="2.7.1.148" evidence="2 9"/>
<evidence type="ECO:0000256" key="3">
    <source>
        <dbReference type="ARBA" id="ARBA00017473"/>
    </source>
</evidence>
<organism evidence="12 13">
    <name type="scientific">Tenggerimyces flavus</name>
    <dbReference type="NCBI Taxonomy" id="1708749"/>
    <lineage>
        <taxon>Bacteria</taxon>
        <taxon>Bacillati</taxon>
        <taxon>Actinomycetota</taxon>
        <taxon>Actinomycetes</taxon>
        <taxon>Propionibacteriales</taxon>
        <taxon>Nocardioidaceae</taxon>
        <taxon>Tenggerimyces</taxon>
    </lineage>
</organism>
<comment type="catalytic activity">
    <reaction evidence="9">
        <text>4-CDP-2-C-methyl-D-erythritol + ATP = 4-CDP-2-C-methyl-D-erythritol 2-phosphate + ADP + H(+)</text>
        <dbReference type="Rhea" id="RHEA:18437"/>
        <dbReference type="ChEBI" id="CHEBI:15378"/>
        <dbReference type="ChEBI" id="CHEBI:30616"/>
        <dbReference type="ChEBI" id="CHEBI:57823"/>
        <dbReference type="ChEBI" id="CHEBI:57919"/>
        <dbReference type="ChEBI" id="CHEBI:456216"/>
        <dbReference type="EC" id="2.7.1.148"/>
    </reaction>
</comment>
<feature type="active site" evidence="9">
    <location>
        <position position="137"/>
    </location>
</feature>
<comment type="similarity">
    <text evidence="1 9">Belongs to the GHMP kinase family. IspE subfamily.</text>
</comment>
<dbReference type="EMBL" id="JBHRZH010000006">
    <property type="protein sequence ID" value="MFC3761139.1"/>
    <property type="molecule type" value="Genomic_DNA"/>
</dbReference>
<evidence type="ECO:0000256" key="1">
    <source>
        <dbReference type="ARBA" id="ARBA00009684"/>
    </source>
</evidence>
<keyword evidence="5 9" id="KW-0547">Nucleotide-binding</keyword>
<sequence length="298" mass="30458">MVVRTPAKINLALLVGPRRSDGYHELASVYQAVSLYDEVTATSLPAGEISISVSGLGAEHVPVTEDNLAVRAASLLAEECAIDEGVALTIRKSIPVAGGMAGGSSDAAAALVACDALWGTELDREEMLAVAARLGSDVPFCVVGGTAVGSGHGELVTPALARGTYAWVLAFDPEGLSTPAVFSEFDRMLDDPELTASPTVPSDLMAALLAGNPVALGQALTNDLQPAALRLRPRLRRVLDFGTEHGALGSLVSGSGPTCVFLARDNDHAVDLAVTLSSSGLVSSVKPVSGPVPGARVI</sequence>
<dbReference type="InterPro" id="IPR013750">
    <property type="entry name" value="GHMP_kinase_C_dom"/>
</dbReference>
<dbReference type="InterPro" id="IPR014721">
    <property type="entry name" value="Ribsml_uS5_D2-typ_fold_subgr"/>
</dbReference>
<feature type="binding site" evidence="9">
    <location>
        <begin position="95"/>
        <end position="105"/>
    </location>
    <ligand>
        <name>ATP</name>
        <dbReference type="ChEBI" id="CHEBI:30616"/>
    </ligand>
</feature>
<evidence type="ECO:0000313" key="12">
    <source>
        <dbReference type="EMBL" id="MFC3761139.1"/>
    </source>
</evidence>
<feature type="domain" description="GHMP kinase N-terminal" evidence="10">
    <location>
        <begin position="67"/>
        <end position="145"/>
    </location>
</feature>
<dbReference type="Gene3D" id="3.30.70.890">
    <property type="entry name" value="GHMP kinase, C-terminal domain"/>
    <property type="match status" value="1"/>
</dbReference>
<name>A0ABV7YAP3_9ACTN</name>
<evidence type="ECO:0000256" key="6">
    <source>
        <dbReference type="ARBA" id="ARBA00022777"/>
    </source>
</evidence>
<reference evidence="13" key="1">
    <citation type="journal article" date="2019" name="Int. J. Syst. Evol. Microbiol.">
        <title>The Global Catalogue of Microorganisms (GCM) 10K type strain sequencing project: providing services to taxonomists for standard genome sequencing and annotation.</title>
        <authorList>
            <consortium name="The Broad Institute Genomics Platform"/>
            <consortium name="The Broad Institute Genome Sequencing Center for Infectious Disease"/>
            <person name="Wu L."/>
            <person name="Ma J."/>
        </authorList>
    </citation>
    <scope>NUCLEOTIDE SEQUENCE [LARGE SCALE GENOMIC DNA]</scope>
    <source>
        <strain evidence="13">CGMCC 4.7241</strain>
    </source>
</reference>
<evidence type="ECO:0000259" key="10">
    <source>
        <dbReference type="Pfam" id="PF00288"/>
    </source>
</evidence>
<evidence type="ECO:0000259" key="11">
    <source>
        <dbReference type="Pfam" id="PF08544"/>
    </source>
</evidence>
<keyword evidence="7 9" id="KW-0067">ATP-binding</keyword>
<dbReference type="Gene3D" id="3.30.230.10">
    <property type="match status" value="1"/>
</dbReference>
<dbReference type="PANTHER" id="PTHR43527:SF2">
    <property type="entry name" value="4-DIPHOSPHOCYTIDYL-2-C-METHYL-D-ERYTHRITOL KINASE, CHLOROPLASTIC"/>
    <property type="match status" value="1"/>
</dbReference>
<comment type="pathway">
    <text evidence="9">Isoprenoid biosynthesis; isopentenyl diphosphate biosynthesis via DXP pathway; isopentenyl diphosphate from 1-deoxy-D-xylulose 5-phosphate: step 3/6.</text>
</comment>
<comment type="caution">
    <text evidence="12">The sequence shown here is derived from an EMBL/GenBank/DDBJ whole genome shotgun (WGS) entry which is preliminary data.</text>
</comment>
<evidence type="ECO:0000256" key="9">
    <source>
        <dbReference type="HAMAP-Rule" id="MF_00061"/>
    </source>
</evidence>
<dbReference type="InterPro" id="IPR036554">
    <property type="entry name" value="GHMP_kinase_C_sf"/>
</dbReference>
<dbReference type="NCBIfam" id="TIGR00154">
    <property type="entry name" value="ispE"/>
    <property type="match status" value="1"/>
</dbReference>
<dbReference type="GO" id="GO:0050515">
    <property type="term" value="F:4-(cytidine 5'-diphospho)-2-C-methyl-D-erythritol kinase activity"/>
    <property type="evidence" value="ECO:0007669"/>
    <property type="project" value="UniProtKB-EC"/>
</dbReference>
<dbReference type="InterPro" id="IPR020568">
    <property type="entry name" value="Ribosomal_Su5_D2-typ_SF"/>
</dbReference>
<evidence type="ECO:0000313" key="13">
    <source>
        <dbReference type="Proteomes" id="UP001595699"/>
    </source>
</evidence>
<comment type="function">
    <text evidence="9">Catalyzes the phosphorylation of the position 2 hydroxy group of 4-diphosphocytidyl-2C-methyl-D-erythritol.</text>
</comment>
<dbReference type="SUPFAM" id="SSF55060">
    <property type="entry name" value="GHMP Kinase, C-terminal domain"/>
    <property type="match status" value="1"/>
</dbReference>
<dbReference type="InterPro" id="IPR004424">
    <property type="entry name" value="IspE"/>
</dbReference>
<dbReference type="NCBIfam" id="NF002870">
    <property type="entry name" value="PRK03188.1"/>
    <property type="match status" value="1"/>
</dbReference>
<accession>A0ABV7YAP3</accession>
<dbReference type="RefSeq" id="WP_307782734.1">
    <property type="nucleotide sequence ID" value="NZ_JAFBCM010000001.1"/>
</dbReference>
<dbReference type="Proteomes" id="UP001595699">
    <property type="component" value="Unassembled WGS sequence"/>
</dbReference>
<evidence type="ECO:0000256" key="2">
    <source>
        <dbReference type="ARBA" id="ARBA00012052"/>
    </source>
</evidence>
<keyword evidence="6 9" id="KW-0418">Kinase</keyword>
<evidence type="ECO:0000256" key="5">
    <source>
        <dbReference type="ARBA" id="ARBA00022741"/>
    </source>
</evidence>
<feature type="domain" description="GHMP kinase C-terminal" evidence="11">
    <location>
        <begin position="204"/>
        <end position="273"/>
    </location>
</feature>
<protein>
    <recommendedName>
        <fullName evidence="3 9">4-diphosphocytidyl-2-C-methyl-D-erythritol kinase</fullName>
        <shortName evidence="9">CMK</shortName>
        <ecNumber evidence="2 9">2.7.1.148</ecNumber>
    </recommendedName>
    <alternativeName>
        <fullName evidence="8 9">4-(cytidine-5'-diphospho)-2-C-methyl-D-erythritol kinase</fullName>
    </alternativeName>
</protein>
<keyword evidence="4 9" id="KW-0808">Transferase</keyword>
<dbReference type="PIRSF" id="PIRSF010376">
    <property type="entry name" value="IspE"/>
    <property type="match status" value="1"/>
</dbReference>
<keyword evidence="9" id="KW-0414">Isoprene biosynthesis</keyword>
<evidence type="ECO:0000256" key="8">
    <source>
        <dbReference type="ARBA" id="ARBA00032554"/>
    </source>
</evidence>
<dbReference type="Pfam" id="PF00288">
    <property type="entry name" value="GHMP_kinases_N"/>
    <property type="match status" value="1"/>
</dbReference>